<protein>
    <submittedName>
        <fullName evidence="1">Unannotated protein</fullName>
    </submittedName>
</protein>
<organism evidence="1">
    <name type="scientific">freshwater metagenome</name>
    <dbReference type="NCBI Taxonomy" id="449393"/>
    <lineage>
        <taxon>unclassified sequences</taxon>
        <taxon>metagenomes</taxon>
        <taxon>ecological metagenomes</taxon>
    </lineage>
</organism>
<sequence length="46" mass="4802">MGGVKVANGDVVQEKQRLCTLANKVVNTHGHEVDADGIESPYGAGH</sequence>
<gene>
    <name evidence="1" type="ORF">UFOPK3046_02013</name>
</gene>
<dbReference type="AlphaFoldDB" id="A0A6J6ZZB2"/>
<reference evidence="1" key="1">
    <citation type="submission" date="2020-05" db="EMBL/GenBank/DDBJ databases">
        <authorList>
            <person name="Chiriac C."/>
            <person name="Salcher M."/>
            <person name="Ghai R."/>
            <person name="Kavagutti S V."/>
        </authorList>
    </citation>
    <scope>NUCLEOTIDE SEQUENCE</scope>
</reference>
<dbReference type="EMBL" id="CAFAAQ010000272">
    <property type="protein sequence ID" value="CAB4825895.1"/>
    <property type="molecule type" value="Genomic_DNA"/>
</dbReference>
<evidence type="ECO:0000313" key="1">
    <source>
        <dbReference type="EMBL" id="CAB4825895.1"/>
    </source>
</evidence>
<proteinExistence type="predicted"/>
<accession>A0A6J6ZZB2</accession>
<name>A0A6J6ZZB2_9ZZZZ</name>